<protein>
    <submittedName>
        <fullName evidence="3">Uncharacterized protein</fullName>
    </submittedName>
</protein>
<dbReference type="Proteomes" id="UP000326396">
    <property type="component" value="Linkage Group LG12"/>
</dbReference>
<sequence>MGCEGSTMGCSRVTMVLAVVLAGGARRRLIKATGRRRRREEDGDGKKTGSRRISVNSCCSPFLHSDNIEPFPSITMLELSPNLTLPPTLVSKVESKLLLPVMWFVAPARAAALETKFCNLNVSACSSVDDYCQQLYDIANQLADVDQPVFESRLLIQLVRVMPIEYNTTAALINQHGLDWDQAITMLKDEVIRVEARQGPSPTLLAAPAAPPQPNQHPSHHFSPSCGRGRGRGSWNHLDRGRGGGRSTFSPWSSNQPSYPNWAWWTPPPCPYPTQSTWRPPTTESQPSLPPTPHAQFASFPQAQFAGHTEPPLPSHNPPPYGDFNALCPSDLSAAFAHTQDPSEFFISRLQVILHL</sequence>
<feature type="compositionally biased region" description="Polar residues" evidence="1">
    <location>
        <begin position="275"/>
        <end position="287"/>
    </location>
</feature>
<keyword evidence="2" id="KW-0732">Signal</keyword>
<organism evidence="3 4">
    <name type="scientific">Mikania micrantha</name>
    <name type="common">bitter vine</name>
    <dbReference type="NCBI Taxonomy" id="192012"/>
    <lineage>
        <taxon>Eukaryota</taxon>
        <taxon>Viridiplantae</taxon>
        <taxon>Streptophyta</taxon>
        <taxon>Embryophyta</taxon>
        <taxon>Tracheophyta</taxon>
        <taxon>Spermatophyta</taxon>
        <taxon>Magnoliopsida</taxon>
        <taxon>eudicotyledons</taxon>
        <taxon>Gunneridae</taxon>
        <taxon>Pentapetalae</taxon>
        <taxon>asterids</taxon>
        <taxon>campanulids</taxon>
        <taxon>Asterales</taxon>
        <taxon>Asteraceae</taxon>
        <taxon>Asteroideae</taxon>
        <taxon>Heliantheae alliance</taxon>
        <taxon>Eupatorieae</taxon>
        <taxon>Mikania</taxon>
    </lineage>
</organism>
<feature type="region of interest" description="Disordered" evidence="1">
    <location>
        <begin position="305"/>
        <end position="324"/>
    </location>
</feature>
<evidence type="ECO:0000256" key="1">
    <source>
        <dbReference type="SAM" id="MobiDB-lite"/>
    </source>
</evidence>
<feature type="region of interest" description="Disordered" evidence="1">
    <location>
        <begin position="275"/>
        <end position="296"/>
    </location>
</feature>
<feature type="chain" id="PRO_5024416578" evidence="2">
    <location>
        <begin position="19"/>
        <end position="356"/>
    </location>
</feature>
<feature type="region of interest" description="Disordered" evidence="1">
    <location>
        <begin position="32"/>
        <end position="52"/>
    </location>
</feature>
<dbReference type="AlphaFoldDB" id="A0A5N6PG59"/>
<proteinExistence type="predicted"/>
<feature type="region of interest" description="Disordered" evidence="1">
    <location>
        <begin position="202"/>
        <end position="255"/>
    </location>
</feature>
<accession>A0A5N6PG59</accession>
<evidence type="ECO:0000313" key="3">
    <source>
        <dbReference type="EMBL" id="KAD6453328.1"/>
    </source>
</evidence>
<dbReference type="Pfam" id="PF14223">
    <property type="entry name" value="Retrotran_gag_2"/>
    <property type="match status" value="1"/>
</dbReference>
<feature type="compositionally biased region" description="Pro residues" evidence="1">
    <location>
        <begin position="311"/>
        <end position="321"/>
    </location>
</feature>
<gene>
    <name evidence="3" type="ORF">E3N88_08033</name>
</gene>
<dbReference type="EMBL" id="SZYD01000004">
    <property type="protein sequence ID" value="KAD6453328.1"/>
    <property type="molecule type" value="Genomic_DNA"/>
</dbReference>
<feature type="signal peptide" evidence="2">
    <location>
        <begin position="1"/>
        <end position="18"/>
    </location>
</feature>
<dbReference type="OrthoDB" id="1304322at2759"/>
<evidence type="ECO:0000313" key="4">
    <source>
        <dbReference type="Proteomes" id="UP000326396"/>
    </source>
</evidence>
<evidence type="ECO:0000256" key="2">
    <source>
        <dbReference type="SAM" id="SignalP"/>
    </source>
</evidence>
<keyword evidence="4" id="KW-1185">Reference proteome</keyword>
<name>A0A5N6PG59_9ASTR</name>
<dbReference type="PANTHER" id="PTHR47481:SF40">
    <property type="entry name" value="RETROTRANSPOSON GAG DOMAIN-CONTAINING PROTEIN"/>
    <property type="match status" value="1"/>
</dbReference>
<dbReference type="PANTHER" id="PTHR47481">
    <property type="match status" value="1"/>
</dbReference>
<comment type="caution">
    <text evidence="3">The sequence shown here is derived from an EMBL/GenBank/DDBJ whole genome shotgun (WGS) entry which is preliminary data.</text>
</comment>
<reference evidence="3 4" key="1">
    <citation type="submission" date="2019-05" db="EMBL/GenBank/DDBJ databases">
        <title>Mikania micrantha, genome provides insights into the molecular mechanism of rapid growth.</title>
        <authorList>
            <person name="Liu B."/>
        </authorList>
    </citation>
    <scope>NUCLEOTIDE SEQUENCE [LARGE SCALE GENOMIC DNA]</scope>
    <source>
        <strain evidence="3">NLD-2019</strain>
        <tissue evidence="3">Leaf</tissue>
    </source>
</reference>